<keyword evidence="2" id="KW-1185">Reference proteome</keyword>
<sequence length="84" mass="9591">NLLTTFRILAINFQKNDCLMPEFVKYCPRGKACVCIHPSVVLWSAPWSALRASFAGVCPRFCYKKNGRIDVSSRKESNQPRNQL</sequence>
<accession>A0AAN5BZ60</accession>
<reference evidence="2" key="1">
    <citation type="submission" date="2022-10" db="EMBL/GenBank/DDBJ databases">
        <title>Genome assembly of Pristionchus species.</title>
        <authorList>
            <person name="Yoshida K."/>
            <person name="Sommer R.J."/>
        </authorList>
    </citation>
    <scope>NUCLEOTIDE SEQUENCE [LARGE SCALE GENOMIC DNA]</scope>
    <source>
        <strain evidence="2">RS5460</strain>
    </source>
</reference>
<comment type="caution">
    <text evidence="1">The sequence shown here is derived from an EMBL/GenBank/DDBJ whole genome shotgun (WGS) entry which is preliminary data.</text>
</comment>
<proteinExistence type="predicted"/>
<protein>
    <submittedName>
        <fullName evidence="1">Uncharacterized protein</fullName>
    </submittedName>
</protein>
<feature type="non-terminal residue" evidence="1">
    <location>
        <position position="1"/>
    </location>
</feature>
<dbReference type="AlphaFoldDB" id="A0AAN5BZ60"/>
<dbReference type="Proteomes" id="UP001328107">
    <property type="component" value="Unassembled WGS sequence"/>
</dbReference>
<evidence type="ECO:0000313" key="1">
    <source>
        <dbReference type="EMBL" id="GMR30693.1"/>
    </source>
</evidence>
<dbReference type="EMBL" id="BTRK01000001">
    <property type="protein sequence ID" value="GMR30693.1"/>
    <property type="molecule type" value="Genomic_DNA"/>
</dbReference>
<evidence type="ECO:0000313" key="2">
    <source>
        <dbReference type="Proteomes" id="UP001328107"/>
    </source>
</evidence>
<organism evidence="1 2">
    <name type="scientific">Pristionchus mayeri</name>
    <dbReference type="NCBI Taxonomy" id="1317129"/>
    <lineage>
        <taxon>Eukaryota</taxon>
        <taxon>Metazoa</taxon>
        <taxon>Ecdysozoa</taxon>
        <taxon>Nematoda</taxon>
        <taxon>Chromadorea</taxon>
        <taxon>Rhabditida</taxon>
        <taxon>Rhabditina</taxon>
        <taxon>Diplogasteromorpha</taxon>
        <taxon>Diplogasteroidea</taxon>
        <taxon>Neodiplogasteridae</taxon>
        <taxon>Pristionchus</taxon>
    </lineage>
</organism>
<gene>
    <name evidence="1" type="ORF">PMAYCL1PPCAC_00888</name>
</gene>
<name>A0AAN5BZ60_9BILA</name>